<reference evidence="9" key="1">
    <citation type="submission" date="2006-12" db="EMBL/GenBank/DDBJ databases">
        <title>Complete sequence of chromosome 1 of Verminephrobacter eiseniae EF01-2.</title>
        <authorList>
            <person name="Copeland A."/>
            <person name="Lucas S."/>
            <person name="Lapidus A."/>
            <person name="Barry K."/>
            <person name="Detter J.C."/>
            <person name="Glavina del Rio T."/>
            <person name="Dalin E."/>
            <person name="Tice H."/>
            <person name="Pitluck S."/>
            <person name="Chertkov O."/>
            <person name="Brettin T."/>
            <person name="Bruce D."/>
            <person name="Han C."/>
            <person name="Tapia R."/>
            <person name="Gilna P."/>
            <person name="Schmutz J."/>
            <person name="Larimer F."/>
            <person name="Land M."/>
            <person name="Hauser L."/>
            <person name="Kyrpides N."/>
            <person name="Kim E."/>
            <person name="Stahl D."/>
            <person name="Richardson P."/>
        </authorList>
    </citation>
    <scope>NUCLEOTIDE SEQUENCE [LARGE SCALE GENOMIC DNA]</scope>
    <source>
        <strain evidence="9">EF01-2</strain>
    </source>
</reference>
<organism evidence="8 9">
    <name type="scientific">Verminephrobacter eiseniae (strain EF01-2)</name>
    <dbReference type="NCBI Taxonomy" id="391735"/>
    <lineage>
        <taxon>Bacteria</taxon>
        <taxon>Pseudomonadati</taxon>
        <taxon>Pseudomonadota</taxon>
        <taxon>Betaproteobacteria</taxon>
        <taxon>Burkholderiales</taxon>
        <taxon>Comamonadaceae</taxon>
        <taxon>Verminephrobacter</taxon>
    </lineage>
</organism>
<dbReference type="CDD" id="cd03479">
    <property type="entry name" value="Rieske_RO_Alpha_PhDO_like"/>
    <property type="match status" value="1"/>
</dbReference>
<evidence type="ECO:0000256" key="4">
    <source>
        <dbReference type="ARBA" id="ARBA00023004"/>
    </source>
</evidence>
<evidence type="ECO:0000256" key="6">
    <source>
        <dbReference type="SAM" id="MobiDB-lite"/>
    </source>
</evidence>
<evidence type="ECO:0000256" key="2">
    <source>
        <dbReference type="ARBA" id="ARBA00022723"/>
    </source>
</evidence>
<evidence type="ECO:0000256" key="1">
    <source>
        <dbReference type="ARBA" id="ARBA00022714"/>
    </source>
</evidence>
<dbReference type="PANTHER" id="PTHR21266">
    <property type="entry name" value="IRON-SULFUR DOMAIN CONTAINING PROTEIN"/>
    <property type="match status" value="1"/>
</dbReference>
<keyword evidence="9" id="KW-1185">Reference proteome</keyword>
<dbReference type="eggNOG" id="COG4638">
    <property type="taxonomic scope" value="Bacteria"/>
</dbReference>
<evidence type="ECO:0000313" key="9">
    <source>
        <dbReference type="Proteomes" id="UP000000374"/>
    </source>
</evidence>
<evidence type="ECO:0000256" key="5">
    <source>
        <dbReference type="ARBA" id="ARBA00023014"/>
    </source>
</evidence>
<evidence type="ECO:0000259" key="7">
    <source>
        <dbReference type="PROSITE" id="PS51296"/>
    </source>
</evidence>
<dbReference type="InterPro" id="IPR036922">
    <property type="entry name" value="Rieske_2Fe-2S_sf"/>
</dbReference>
<evidence type="ECO:0000256" key="3">
    <source>
        <dbReference type="ARBA" id="ARBA00023002"/>
    </source>
</evidence>
<dbReference type="RefSeq" id="WP_011810660.1">
    <property type="nucleotide sequence ID" value="NC_008786.1"/>
</dbReference>
<dbReference type="STRING" id="391735.Veis_2928"/>
<dbReference type="Gene3D" id="2.102.10.10">
    <property type="entry name" value="Rieske [2Fe-2S] iron-sulphur domain"/>
    <property type="match status" value="1"/>
</dbReference>
<dbReference type="InterPro" id="IPR045623">
    <property type="entry name" value="LigXa_C"/>
</dbReference>
<dbReference type="InterPro" id="IPR017941">
    <property type="entry name" value="Rieske_2Fe-2S"/>
</dbReference>
<dbReference type="PROSITE" id="PS00570">
    <property type="entry name" value="RING_HYDROXYL_ALPHA"/>
    <property type="match status" value="1"/>
</dbReference>
<keyword evidence="5" id="KW-0411">Iron-sulfur</keyword>
<dbReference type="GO" id="GO:0051537">
    <property type="term" value="F:2 iron, 2 sulfur cluster binding"/>
    <property type="evidence" value="ECO:0007669"/>
    <property type="project" value="UniProtKB-KW"/>
</dbReference>
<dbReference type="SUPFAM" id="SSF55961">
    <property type="entry name" value="Bet v1-like"/>
    <property type="match status" value="1"/>
</dbReference>
<keyword evidence="8" id="KW-0223">Dioxygenase</keyword>
<dbReference type="PANTHER" id="PTHR21266:SF59">
    <property type="entry name" value="BLR4922 PROTEIN"/>
    <property type="match status" value="1"/>
</dbReference>
<keyword evidence="4" id="KW-0408">Iron</keyword>
<dbReference type="Proteomes" id="UP000000374">
    <property type="component" value="Chromosome"/>
</dbReference>
<dbReference type="GO" id="GO:0005506">
    <property type="term" value="F:iron ion binding"/>
    <property type="evidence" value="ECO:0007669"/>
    <property type="project" value="InterPro"/>
</dbReference>
<dbReference type="Gene3D" id="3.90.380.10">
    <property type="entry name" value="Naphthalene 1,2-dioxygenase Alpha Subunit, Chain A, domain 1"/>
    <property type="match status" value="1"/>
</dbReference>
<feature type="compositionally biased region" description="Basic and acidic residues" evidence="6">
    <location>
        <begin position="421"/>
        <end position="430"/>
    </location>
</feature>
<dbReference type="InterPro" id="IPR050584">
    <property type="entry name" value="Cholesterol_7-desaturase"/>
</dbReference>
<dbReference type="GO" id="GO:0051213">
    <property type="term" value="F:dioxygenase activity"/>
    <property type="evidence" value="ECO:0007669"/>
    <property type="project" value="UniProtKB-KW"/>
</dbReference>
<dbReference type="OrthoDB" id="9790995at2"/>
<dbReference type="Pfam" id="PF19301">
    <property type="entry name" value="LigXa_C"/>
    <property type="match status" value="1"/>
</dbReference>
<proteinExistence type="predicted"/>
<dbReference type="InterPro" id="IPR015881">
    <property type="entry name" value="ARHD_Rieske_2Fe_2S"/>
</dbReference>
<name>A1WM07_VEREI</name>
<dbReference type="Pfam" id="PF00355">
    <property type="entry name" value="Rieske"/>
    <property type="match status" value="1"/>
</dbReference>
<dbReference type="EMBL" id="CP000542">
    <property type="protein sequence ID" value="ABM58664.1"/>
    <property type="molecule type" value="Genomic_DNA"/>
</dbReference>
<sequence length="445" mass="48961">MLTKEENELLCRVEGDAAMGRLMRHHWTPVCLAEEVGEPDGAPVKARVLGEDLVVFRDSDGRVGVLAEACPHRGPSLVLGRNEEGGLRCLYHGWKMDVDGNVLEMASEPAASGLAAKTKHRAYPSREWGGMVWGWFGAQGSAPEFRAPAWAPSDQVRVSIAKVLLPCNWAQVLEGAIDSAHSSSLHSSDMVPAPVGGAMATGKAWLRPSTDKAPRLQVERASYGFRYAALRRPIRDAARFDYVRSTVFVAPATVLIPPNNLYNVANVNVPVDDTNTAFYFIAWGHPAQTPETHTWRQYLHQSVGVDLDDRYRPLRNEDNRFWQDRQAMKAGNFTGISGFPNQDVAMWLTMGPIADRSRERLGASDLAIVEFRRQMIDAARALDNGEPAIGTAERAIPSGVCAFQAIIPKTMDWRSHEARFTWSDDGREPAGIEPPPAMTHGSLTA</sequence>
<feature type="domain" description="Rieske" evidence="7">
    <location>
        <begin position="27"/>
        <end position="134"/>
    </location>
</feature>
<dbReference type="AlphaFoldDB" id="A1WM07"/>
<protein>
    <submittedName>
        <fullName evidence="8">Phthalate 4,5-dioxygenase, oxygenase subunit</fullName>
    </submittedName>
</protein>
<keyword evidence="2" id="KW-0479">Metal-binding</keyword>
<gene>
    <name evidence="8" type="ordered locus">Veis_2928</name>
</gene>
<dbReference type="SUPFAM" id="SSF50022">
    <property type="entry name" value="ISP domain"/>
    <property type="match status" value="1"/>
</dbReference>
<accession>A1WM07</accession>
<evidence type="ECO:0000313" key="8">
    <source>
        <dbReference type="EMBL" id="ABM58664.1"/>
    </source>
</evidence>
<dbReference type="HOGENOM" id="CLU_039484_2_1_4"/>
<feature type="region of interest" description="Disordered" evidence="6">
    <location>
        <begin position="421"/>
        <end position="445"/>
    </location>
</feature>
<keyword evidence="1" id="KW-0001">2Fe-2S</keyword>
<dbReference type="KEGG" id="vei:Veis_2928"/>
<dbReference type="GeneID" id="76461413"/>
<dbReference type="PROSITE" id="PS51296">
    <property type="entry name" value="RIESKE"/>
    <property type="match status" value="1"/>
</dbReference>
<keyword evidence="3" id="KW-0560">Oxidoreductase</keyword>